<reference evidence="2 3" key="1">
    <citation type="submission" date="2023-08" db="EMBL/GenBank/DDBJ databases">
        <title>Draft genome sequence of Algoriphagus confluentis.</title>
        <authorList>
            <person name="Takatani N."/>
            <person name="Hosokawa M."/>
            <person name="Sawabe T."/>
        </authorList>
    </citation>
    <scope>NUCLEOTIDE SEQUENCE [LARGE SCALE GENOMIC DNA]</scope>
    <source>
        <strain evidence="2 3">NBRC 111222</strain>
    </source>
</reference>
<feature type="domain" description="Pvc16 N-terminal" evidence="1">
    <location>
        <begin position="7"/>
        <end position="192"/>
    </location>
</feature>
<name>A0ABQ6PRY6_9BACT</name>
<gene>
    <name evidence="2" type="ORF">Aconfl_26380</name>
</gene>
<sequence>MIHSALEFLTQELNSFIKLKVGDPITNRVVLSSVTNEQGIAIPDQSLGLSLINIEEERTSKDQQNRFINAVGKVEKRNPDIQLNLYVLITANFQNRLPNNSSDDYVEGLKQLSYAVAFFQSKSVFTQENSPSLAGFDGDLKKIFVELYSYSFEQLYNFWSVVGAKYLPSVLYKVRTIRVQENAIQQSGDPIEKIYLESRHKP</sequence>
<accession>A0ABQ6PRY6</accession>
<evidence type="ECO:0000313" key="3">
    <source>
        <dbReference type="Proteomes" id="UP001338309"/>
    </source>
</evidence>
<dbReference type="InterPro" id="IPR025351">
    <property type="entry name" value="Pvc16_N"/>
</dbReference>
<proteinExistence type="predicted"/>
<keyword evidence="3" id="KW-1185">Reference proteome</keyword>
<dbReference type="Pfam" id="PF14065">
    <property type="entry name" value="Pvc16_N"/>
    <property type="match status" value="1"/>
</dbReference>
<protein>
    <recommendedName>
        <fullName evidence="1">Pvc16 N-terminal domain-containing protein</fullName>
    </recommendedName>
</protein>
<dbReference type="RefSeq" id="WP_338224706.1">
    <property type="nucleotide sequence ID" value="NZ_BTPD01000008.1"/>
</dbReference>
<dbReference type="EMBL" id="BTPD01000008">
    <property type="protein sequence ID" value="GMQ29995.1"/>
    <property type="molecule type" value="Genomic_DNA"/>
</dbReference>
<dbReference type="Proteomes" id="UP001338309">
    <property type="component" value="Unassembled WGS sequence"/>
</dbReference>
<evidence type="ECO:0000259" key="1">
    <source>
        <dbReference type="Pfam" id="PF14065"/>
    </source>
</evidence>
<comment type="caution">
    <text evidence="2">The sequence shown here is derived from an EMBL/GenBank/DDBJ whole genome shotgun (WGS) entry which is preliminary data.</text>
</comment>
<organism evidence="2 3">
    <name type="scientific">Algoriphagus confluentis</name>
    <dbReference type="NCBI Taxonomy" id="1697556"/>
    <lineage>
        <taxon>Bacteria</taxon>
        <taxon>Pseudomonadati</taxon>
        <taxon>Bacteroidota</taxon>
        <taxon>Cytophagia</taxon>
        <taxon>Cytophagales</taxon>
        <taxon>Cyclobacteriaceae</taxon>
        <taxon>Algoriphagus</taxon>
    </lineage>
</organism>
<evidence type="ECO:0000313" key="2">
    <source>
        <dbReference type="EMBL" id="GMQ29995.1"/>
    </source>
</evidence>